<protein>
    <recommendedName>
        <fullName evidence="4">NHL repeat-containing protein</fullName>
    </recommendedName>
</protein>
<accession>A0A7W9W676</accession>
<gene>
    <name evidence="2" type="ORF">HNQ39_002975</name>
</gene>
<evidence type="ECO:0000256" key="1">
    <source>
        <dbReference type="SAM" id="MobiDB-lite"/>
    </source>
</evidence>
<reference evidence="2 3" key="1">
    <citation type="submission" date="2020-08" db="EMBL/GenBank/DDBJ databases">
        <title>Genomic Encyclopedia of Type Strains, Phase IV (KMG-IV): sequencing the most valuable type-strain genomes for metagenomic binning, comparative biology and taxonomic classification.</title>
        <authorList>
            <person name="Goeker M."/>
        </authorList>
    </citation>
    <scope>NUCLEOTIDE SEQUENCE [LARGE SCALE GENOMIC DNA]</scope>
    <source>
        <strain evidence="2 3">DSM 23562</strain>
    </source>
</reference>
<dbReference type="AlphaFoldDB" id="A0A7W9W676"/>
<evidence type="ECO:0000313" key="3">
    <source>
        <dbReference type="Proteomes" id="UP000520814"/>
    </source>
</evidence>
<dbReference type="Proteomes" id="UP000520814">
    <property type="component" value="Unassembled WGS sequence"/>
</dbReference>
<dbReference type="Gene3D" id="2.120.10.30">
    <property type="entry name" value="TolB, C-terminal domain"/>
    <property type="match status" value="1"/>
</dbReference>
<dbReference type="RefSeq" id="WP_184197510.1">
    <property type="nucleotide sequence ID" value="NZ_JACHGW010000002.1"/>
</dbReference>
<dbReference type="EMBL" id="JACHGW010000002">
    <property type="protein sequence ID" value="MBB6051184.1"/>
    <property type="molecule type" value="Genomic_DNA"/>
</dbReference>
<evidence type="ECO:0008006" key="4">
    <source>
        <dbReference type="Google" id="ProtNLM"/>
    </source>
</evidence>
<comment type="caution">
    <text evidence="2">The sequence shown here is derived from an EMBL/GenBank/DDBJ whole genome shotgun (WGS) entry which is preliminary data.</text>
</comment>
<name>A0A7W9W676_ARMRO</name>
<dbReference type="SUPFAM" id="SSF101898">
    <property type="entry name" value="NHL repeat"/>
    <property type="match status" value="1"/>
</dbReference>
<proteinExistence type="predicted"/>
<feature type="region of interest" description="Disordered" evidence="1">
    <location>
        <begin position="248"/>
        <end position="267"/>
    </location>
</feature>
<organism evidence="2 3">
    <name type="scientific">Armatimonas rosea</name>
    <dbReference type="NCBI Taxonomy" id="685828"/>
    <lineage>
        <taxon>Bacteria</taxon>
        <taxon>Bacillati</taxon>
        <taxon>Armatimonadota</taxon>
        <taxon>Armatimonadia</taxon>
        <taxon>Armatimonadales</taxon>
        <taxon>Armatimonadaceae</taxon>
        <taxon>Armatimonas</taxon>
    </lineage>
</organism>
<evidence type="ECO:0000313" key="2">
    <source>
        <dbReference type="EMBL" id="MBB6051184.1"/>
    </source>
</evidence>
<keyword evidence="3" id="KW-1185">Reference proteome</keyword>
<sequence length="297" mass="32831">MSGWAKPASLPIKNGHGLVFDKSGYLYLLTDHADANLLVFDPATGRVVHQKNLGLTGGHGLSIVEESQRQVLYLTCLNTHRVLKTTLQGEVLAEWGWPKETGKYKSADEYKPSWTLHLPDGSFCVLDGYGKDYIIRYDANGNYAGYFGGNEGGIPHWGPHGGYVDKGTLLIAMSDQRSIARWSRDGKKLAEWSLPGSDPRMLRPWGKLWIVGHLGGKWPQDRNVPGYVSVLDSNFKVVANIGGTKPEYDRSGKLTPMETLPDTPFRRPHDAIVGPDGSLYVGQFDSGDQPLLKLERI</sequence>
<dbReference type="InterPro" id="IPR011042">
    <property type="entry name" value="6-blade_b-propeller_TolB-like"/>
</dbReference>